<protein>
    <submittedName>
        <fullName evidence="2">Retrovirus-related Pol polyprotein from transposon RE1</fullName>
    </submittedName>
</protein>
<dbReference type="Proteomes" id="UP000288805">
    <property type="component" value="Unassembled WGS sequence"/>
</dbReference>
<dbReference type="PANTHER" id="PTHR11439:SF467">
    <property type="entry name" value="INTEGRASE CATALYTIC DOMAIN-CONTAINING PROTEIN"/>
    <property type="match status" value="1"/>
</dbReference>
<dbReference type="EMBL" id="QGNW01000193">
    <property type="protein sequence ID" value="RVW86478.1"/>
    <property type="molecule type" value="Genomic_DNA"/>
</dbReference>
<evidence type="ECO:0000259" key="1">
    <source>
        <dbReference type="Pfam" id="PF07727"/>
    </source>
</evidence>
<accession>A0A438HPU6</accession>
<comment type="caution">
    <text evidence="2">The sequence shown here is derived from an EMBL/GenBank/DDBJ whole genome shotgun (WGS) entry which is preliminary data.</text>
</comment>
<dbReference type="AlphaFoldDB" id="A0A438HPU6"/>
<dbReference type="InterPro" id="IPR043502">
    <property type="entry name" value="DNA/RNA_pol_sf"/>
</dbReference>
<proteinExistence type="predicted"/>
<evidence type="ECO:0000313" key="3">
    <source>
        <dbReference type="Proteomes" id="UP000288805"/>
    </source>
</evidence>
<sequence>MSTKKELSWCRWIYTVEYKTDGSIERFKVRLVTKGYAQTYGIDYTETFAPVAKINTVRVLLSLAANLDWPLQQFDVKNAFLHGRYRRLVGRLMYLAHTRPDLAYALSVVSQYMYNPGEQHMNAVMRILRYLKNAPGKGILFTKNVDHQSIEVYIDADWAGVVDDRRSTSGYFTFVGGNLVTWKSKKQNVVARSSAEAEFRGMTLGLCEALWLRFLLHDLVQHDRTKHVEVDRFFIKEKLDDKIVELSKIHQKINWPISSPKLQSQVECSQNF</sequence>
<evidence type="ECO:0000313" key="2">
    <source>
        <dbReference type="EMBL" id="RVW86478.1"/>
    </source>
</evidence>
<feature type="domain" description="Reverse transcriptase Ty1/copia-type" evidence="1">
    <location>
        <begin position="10"/>
        <end position="84"/>
    </location>
</feature>
<reference evidence="2 3" key="1">
    <citation type="journal article" date="2018" name="PLoS Genet.">
        <title>Population sequencing reveals clonal diversity and ancestral inbreeding in the grapevine cultivar Chardonnay.</title>
        <authorList>
            <person name="Roach M.J."/>
            <person name="Johnson D.L."/>
            <person name="Bohlmann J."/>
            <person name="van Vuuren H.J."/>
            <person name="Jones S.J."/>
            <person name="Pretorius I.S."/>
            <person name="Schmidt S.A."/>
            <person name="Borneman A.R."/>
        </authorList>
    </citation>
    <scope>NUCLEOTIDE SEQUENCE [LARGE SCALE GENOMIC DNA]</scope>
    <source>
        <strain evidence="3">cv. Chardonnay</strain>
        <tissue evidence="2">Leaf</tissue>
    </source>
</reference>
<organism evidence="2 3">
    <name type="scientific">Vitis vinifera</name>
    <name type="common">Grape</name>
    <dbReference type="NCBI Taxonomy" id="29760"/>
    <lineage>
        <taxon>Eukaryota</taxon>
        <taxon>Viridiplantae</taxon>
        <taxon>Streptophyta</taxon>
        <taxon>Embryophyta</taxon>
        <taxon>Tracheophyta</taxon>
        <taxon>Spermatophyta</taxon>
        <taxon>Magnoliopsida</taxon>
        <taxon>eudicotyledons</taxon>
        <taxon>Gunneridae</taxon>
        <taxon>Pentapetalae</taxon>
        <taxon>rosids</taxon>
        <taxon>Vitales</taxon>
        <taxon>Vitaceae</taxon>
        <taxon>Viteae</taxon>
        <taxon>Vitis</taxon>
    </lineage>
</organism>
<dbReference type="PANTHER" id="PTHR11439">
    <property type="entry name" value="GAG-POL-RELATED RETROTRANSPOSON"/>
    <property type="match status" value="1"/>
</dbReference>
<dbReference type="CDD" id="cd09272">
    <property type="entry name" value="RNase_HI_RT_Ty1"/>
    <property type="match status" value="1"/>
</dbReference>
<dbReference type="Pfam" id="PF07727">
    <property type="entry name" value="RVT_2"/>
    <property type="match status" value="1"/>
</dbReference>
<dbReference type="InterPro" id="IPR013103">
    <property type="entry name" value="RVT_2"/>
</dbReference>
<name>A0A438HPU6_VITVI</name>
<dbReference type="SUPFAM" id="SSF56672">
    <property type="entry name" value="DNA/RNA polymerases"/>
    <property type="match status" value="1"/>
</dbReference>
<gene>
    <name evidence="2" type="primary">RE1_2121</name>
    <name evidence="2" type="ORF">CK203_042181</name>
</gene>